<dbReference type="Proteomes" id="UP000188929">
    <property type="component" value="Unassembled WGS sequence"/>
</dbReference>
<gene>
    <name evidence="1" type="ORF">BL253_05910</name>
</gene>
<organism evidence="1 2">
    <name type="scientific">Pseudofrankia asymbiotica</name>
    <dbReference type="NCBI Taxonomy" id="1834516"/>
    <lineage>
        <taxon>Bacteria</taxon>
        <taxon>Bacillati</taxon>
        <taxon>Actinomycetota</taxon>
        <taxon>Actinomycetes</taxon>
        <taxon>Frankiales</taxon>
        <taxon>Frankiaceae</taxon>
        <taxon>Pseudofrankia</taxon>
    </lineage>
</organism>
<dbReference type="EMBL" id="MOMC01000012">
    <property type="protein sequence ID" value="ONH32261.1"/>
    <property type="molecule type" value="Genomic_DNA"/>
</dbReference>
<comment type="caution">
    <text evidence="1">The sequence shown here is derived from an EMBL/GenBank/DDBJ whole genome shotgun (WGS) entry which is preliminary data.</text>
</comment>
<proteinExistence type="predicted"/>
<reference evidence="2" key="1">
    <citation type="submission" date="2016-10" db="EMBL/GenBank/DDBJ databases">
        <title>Frankia sp. NRRL B-16386 Genome sequencing.</title>
        <authorList>
            <person name="Ghodhbane-Gtari F."/>
            <person name="Swanson E."/>
            <person name="Gueddou A."/>
            <person name="Hezbri K."/>
            <person name="Ktari K."/>
            <person name="Nouioui I."/>
            <person name="Morris K."/>
            <person name="Simpson S."/>
            <person name="Abebe-Akele F."/>
            <person name="Thomas K."/>
            <person name="Gtari M."/>
            <person name="Tisa L.S."/>
        </authorList>
    </citation>
    <scope>NUCLEOTIDE SEQUENCE [LARGE SCALE GENOMIC DNA]</scope>
    <source>
        <strain evidence="2">NRRL B-16386</strain>
    </source>
</reference>
<dbReference type="AlphaFoldDB" id="A0A1V2IIK5"/>
<name>A0A1V2IIK5_9ACTN</name>
<accession>A0A1V2IIK5</accession>
<evidence type="ECO:0000313" key="2">
    <source>
        <dbReference type="Proteomes" id="UP000188929"/>
    </source>
</evidence>
<evidence type="ECO:0000313" key="1">
    <source>
        <dbReference type="EMBL" id="ONH32261.1"/>
    </source>
</evidence>
<sequence length="94" mass="9133">MAGGGMSRARSTSVGSVTTIKLTPGMTASELAEQAARLPDGAVFVAGFGDVGVVLAFGPPDGSATERDLLAAVVGSLAPEDFAPGRAGSDPADG</sequence>
<keyword evidence="2" id="KW-1185">Reference proteome</keyword>
<protein>
    <submittedName>
        <fullName evidence="1">Uncharacterized protein</fullName>
    </submittedName>
</protein>